<dbReference type="EMBL" id="JACHFE010000008">
    <property type="protein sequence ID" value="MBB5322341.1"/>
    <property type="molecule type" value="Genomic_DNA"/>
</dbReference>
<dbReference type="RefSeq" id="WP_183705441.1">
    <property type="nucleotide sequence ID" value="NZ_JACHFE010000008.1"/>
</dbReference>
<comment type="caution">
    <text evidence="1">The sequence shown here is derived from an EMBL/GenBank/DDBJ whole genome shotgun (WGS) entry which is preliminary data.</text>
</comment>
<sequence length="159" mass="16414">MDISPAHQTAVEEATRVPALHARLALLQQTDEQSTDRASIAIFGGTRPSPGGTPASGPIVTMLMTANAGAVDEQLYQLALDAPLEGQNTGAAPDTGTIPAWARIYNPAGGWWADVSVSVEGDGGEIQMVATGTEGDPAEPVVRLFNGAFARLTSALFQG</sequence>
<protein>
    <submittedName>
        <fullName evidence="1">Uncharacterized protein</fullName>
    </submittedName>
</protein>
<evidence type="ECO:0000313" key="1">
    <source>
        <dbReference type="EMBL" id="MBB5322341.1"/>
    </source>
</evidence>
<dbReference type="Proteomes" id="UP000591735">
    <property type="component" value="Unassembled WGS sequence"/>
</dbReference>
<keyword evidence="2" id="KW-1185">Reference proteome</keyword>
<name>A0A840UHY1_9GAMM</name>
<proteinExistence type="predicted"/>
<accession>A0A840UHY1</accession>
<gene>
    <name evidence="1" type="ORF">HNR38_002842</name>
</gene>
<reference evidence="1 2" key="1">
    <citation type="submission" date="2020-08" db="EMBL/GenBank/DDBJ databases">
        <title>Genomic Encyclopedia of Type Strains, Phase IV (KMG-IV): sequencing the most valuable type-strain genomes for metagenomic binning, comparative biology and taxonomic classification.</title>
        <authorList>
            <person name="Goeker M."/>
        </authorList>
    </citation>
    <scope>NUCLEOTIDE SEQUENCE [LARGE SCALE GENOMIC DNA]</scope>
    <source>
        <strain evidence="1 2">DSM 22359</strain>
    </source>
</reference>
<evidence type="ECO:0000313" key="2">
    <source>
        <dbReference type="Proteomes" id="UP000591735"/>
    </source>
</evidence>
<dbReference type="AlphaFoldDB" id="A0A840UHY1"/>
<organism evidence="1 2">
    <name type="scientific">Marinobacter oulmenensis</name>
    <dbReference type="NCBI Taxonomy" id="643747"/>
    <lineage>
        <taxon>Bacteria</taxon>
        <taxon>Pseudomonadati</taxon>
        <taxon>Pseudomonadota</taxon>
        <taxon>Gammaproteobacteria</taxon>
        <taxon>Pseudomonadales</taxon>
        <taxon>Marinobacteraceae</taxon>
        <taxon>Marinobacter</taxon>
    </lineage>
</organism>